<keyword evidence="10" id="KW-0223">Dioxygenase</keyword>
<feature type="region of interest" description="Disordered" evidence="14">
    <location>
        <begin position="390"/>
        <end position="412"/>
    </location>
</feature>
<evidence type="ECO:0000313" key="16">
    <source>
        <dbReference type="EMBL" id="KAJ8299139.1"/>
    </source>
</evidence>
<keyword evidence="13" id="KW-0325">Glycoprotein</keyword>
<dbReference type="InterPro" id="IPR006620">
    <property type="entry name" value="Pro_4_hyd_alph"/>
</dbReference>
<evidence type="ECO:0000256" key="3">
    <source>
        <dbReference type="ARBA" id="ARBA00006487"/>
    </source>
</evidence>
<evidence type="ECO:0000259" key="15">
    <source>
        <dbReference type="PROSITE" id="PS51471"/>
    </source>
</evidence>
<dbReference type="EMBL" id="JARBDR010000921">
    <property type="protein sequence ID" value="KAJ8299139.1"/>
    <property type="molecule type" value="Genomic_DNA"/>
</dbReference>
<accession>A0ABQ9E1C0</accession>
<evidence type="ECO:0000256" key="5">
    <source>
        <dbReference type="ARBA" id="ARBA00022723"/>
    </source>
</evidence>
<keyword evidence="11" id="KW-0560">Oxidoreductase</keyword>
<feature type="compositionally biased region" description="Acidic residues" evidence="14">
    <location>
        <begin position="393"/>
        <end position="404"/>
    </location>
</feature>
<evidence type="ECO:0000256" key="13">
    <source>
        <dbReference type="ARBA" id="ARBA00023180"/>
    </source>
</evidence>
<sequence length="951" mass="110030">MTKNGDAEKVTCRNRCQLKMEEIYFTILCVLYFITTVVKSESTTEPLLHYDSLYESGLEAYQEEKWSQCVAFIEQALSDYHKYKHSLTDCRIQCKNKIQPYSVEDVTHVDIYKLELIQRTVVESLCVERCKHRHSGDRFLAGADPFIEEGFSNRKPYEYLQFCYYKVGRISEAASAAYTYFLANPKHEETIDNLHYYRIKEGVNDADITDLERKPYQSFNIKGQTAHDNQQWSDVIEYFEQAIKEYYNEEDRCRATCEDLYDAENLPEDFKYTSITDLYVKVISCQYECEDKLNHLYVDEISDFVPEHYNYLQYAYHKVEMYDKAVEAVATYLLFIPDNEDLISNKIYYLKKLGYHEGHFVPRQDAVEYHKNRELMRKILKIADQHYSSSFDTESEPDSEEQDNDQSFVLPPFGSQHNLKFSKKGKYIEWYESMGVKVVAEKKDLKGSRVVADGFCREEQCEELVLFANLMKPNKRGVRVMNISDALKIVKENDESDISLRLFLRAVEVNRHFVSHYFNKTAMFVKDAKLVCREPQITGNVISSVNKAIAVNVAYPLSKELLLELLPSLLLSSEYIYCYIRSRDTRLYRTGGCAVAYLQNLEDGDAYFTDRYGNKQSNVSLKCGRIAGFKASDRHSIEESKSQRCSLYVRLTMDRVKDDPTQRRAMEYLVNVDQSQHNASNTMNRSEYIKHFEEQGISVAMSGEELKGKERFVADGLANKEQCNTLIKLAKRGVDGDGYDRGIEKRETIASPHTKHETFEGLTVSRAIKLAHIEAIEQSSVELFIELSENARLYVENSFILMPSEKVINLNLINKDREGDLSHPVHADNCNIQDDGSCTRVHPAYTQREYSAILYLNDEFNGGEFFFAHPNKSEQVKLKPKCGRLVGFNAGEFHGVKPVLRGQRCAVAMWYTFDPNHKELAHIQAKKMLKKLAKKLQKSPQGPPTDVREEL</sequence>
<evidence type="ECO:0000256" key="2">
    <source>
        <dbReference type="ARBA" id="ARBA00001962"/>
    </source>
</evidence>
<evidence type="ECO:0000313" key="17">
    <source>
        <dbReference type="Proteomes" id="UP001217089"/>
    </source>
</evidence>
<keyword evidence="9" id="KW-0256">Endoplasmic reticulum</keyword>
<evidence type="ECO:0000256" key="14">
    <source>
        <dbReference type="SAM" id="MobiDB-lite"/>
    </source>
</evidence>
<dbReference type="Pfam" id="PF13640">
    <property type="entry name" value="2OG-FeII_Oxy_3"/>
    <property type="match status" value="1"/>
</dbReference>
<dbReference type="InterPro" id="IPR005123">
    <property type="entry name" value="Oxoglu/Fe-dep_dioxygenase_dom"/>
</dbReference>
<comment type="caution">
    <text evidence="16">The sequence shown here is derived from an EMBL/GenBank/DDBJ whole genome shotgun (WGS) entry which is preliminary data.</text>
</comment>
<keyword evidence="5" id="KW-0479">Metal-binding</keyword>
<keyword evidence="8" id="KW-0802">TPR repeat</keyword>
<comment type="cofactor">
    <cofactor evidence="1">
        <name>L-ascorbate</name>
        <dbReference type="ChEBI" id="CHEBI:38290"/>
    </cofactor>
</comment>
<keyword evidence="12" id="KW-0408">Iron</keyword>
<comment type="similarity">
    <text evidence="3">Belongs to the leprecan family.</text>
</comment>
<keyword evidence="7" id="KW-0677">Repeat</keyword>
<keyword evidence="17" id="KW-1185">Reference proteome</keyword>
<dbReference type="Pfam" id="PF23557">
    <property type="entry name" value="TPR_leprecan"/>
    <property type="match status" value="1"/>
</dbReference>
<dbReference type="InterPro" id="IPR044862">
    <property type="entry name" value="Pro_4_hyd_alph_FE2OG_OXY"/>
</dbReference>
<feature type="domain" description="Fe2OG dioxygenase" evidence="15">
    <location>
        <begin position="807"/>
        <end position="913"/>
    </location>
</feature>
<dbReference type="InterPro" id="IPR011990">
    <property type="entry name" value="TPR-like_helical_dom_sf"/>
</dbReference>
<evidence type="ECO:0000256" key="7">
    <source>
        <dbReference type="ARBA" id="ARBA00022737"/>
    </source>
</evidence>
<reference evidence="16 17" key="1">
    <citation type="submission" date="2022-12" db="EMBL/GenBank/DDBJ databases">
        <title>Chromosome-level genome of Tegillarca granosa.</title>
        <authorList>
            <person name="Kim J."/>
        </authorList>
    </citation>
    <scope>NUCLEOTIDE SEQUENCE [LARGE SCALE GENOMIC DNA]</scope>
    <source>
        <strain evidence="16">Teg-2019</strain>
        <tissue evidence="16">Adductor muscle</tissue>
    </source>
</reference>
<dbReference type="Proteomes" id="UP001217089">
    <property type="component" value="Unassembled WGS sequence"/>
</dbReference>
<dbReference type="PANTHER" id="PTHR14049:SF9">
    <property type="entry name" value="PROCOLLAGEN-PROLINE 3-DIOXYGENASE"/>
    <property type="match status" value="1"/>
</dbReference>
<dbReference type="InterPro" id="IPR039575">
    <property type="entry name" value="P3H"/>
</dbReference>
<dbReference type="SMART" id="SM00702">
    <property type="entry name" value="P4Hc"/>
    <property type="match status" value="1"/>
</dbReference>
<evidence type="ECO:0000256" key="8">
    <source>
        <dbReference type="ARBA" id="ARBA00022803"/>
    </source>
</evidence>
<proteinExistence type="inferred from homology"/>
<dbReference type="EC" id="1.14.11.7" evidence="4"/>
<keyword evidence="6" id="KW-0732">Signal</keyword>
<evidence type="ECO:0000256" key="11">
    <source>
        <dbReference type="ARBA" id="ARBA00023002"/>
    </source>
</evidence>
<protein>
    <recommendedName>
        <fullName evidence="4">procollagen-proline 3-dioxygenase</fullName>
        <ecNumber evidence="4">1.14.11.7</ecNumber>
    </recommendedName>
</protein>
<dbReference type="PROSITE" id="PS51471">
    <property type="entry name" value="FE2OG_OXY"/>
    <property type="match status" value="1"/>
</dbReference>
<evidence type="ECO:0000256" key="9">
    <source>
        <dbReference type="ARBA" id="ARBA00022824"/>
    </source>
</evidence>
<dbReference type="Gene3D" id="1.25.40.10">
    <property type="entry name" value="Tetratricopeptide repeat domain"/>
    <property type="match status" value="2"/>
</dbReference>
<evidence type="ECO:0000256" key="12">
    <source>
        <dbReference type="ARBA" id="ARBA00023004"/>
    </source>
</evidence>
<gene>
    <name evidence="16" type="ORF">KUTeg_023199</name>
</gene>
<dbReference type="InterPro" id="IPR056585">
    <property type="entry name" value="Leprecan_dom"/>
</dbReference>
<name>A0ABQ9E1C0_TEGGR</name>
<comment type="cofactor">
    <cofactor evidence="2">
        <name>Fe cation</name>
        <dbReference type="ChEBI" id="CHEBI:24875"/>
    </cofactor>
</comment>
<dbReference type="PANTHER" id="PTHR14049">
    <property type="entry name" value="LEPRECAN 1"/>
    <property type="match status" value="1"/>
</dbReference>
<evidence type="ECO:0000256" key="6">
    <source>
        <dbReference type="ARBA" id="ARBA00022729"/>
    </source>
</evidence>
<organism evidence="16 17">
    <name type="scientific">Tegillarca granosa</name>
    <name type="common">Malaysian cockle</name>
    <name type="synonym">Anadara granosa</name>
    <dbReference type="NCBI Taxonomy" id="220873"/>
    <lineage>
        <taxon>Eukaryota</taxon>
        <taxon>Metazoa</taxon>
        <taxon>Spiralia</taxon>
        <taxon>Lophotrochozoa</taxon>
        <taxon>Mollusca</taxon>
        <taxon>Bivalvia</taxon>
        <taxon>Autobranchia</taxon>
        <taxon>Pteriomorphia</taxon>
        <taxon>Arcoida</taxon>
        <taxon>Arcoidea</taxon>
        <taxon>Arcidae</taxon>
        <taxon>Tegillarca</taxon>
    </lineage>
</organism>
<dbReference type="Gene3D" id="2.60.120.620">
    <property type="entry name" value="q2cbj1_9rhob like domain"/>
    <property type="match status" value="1"/>
</dbReference>
<evidence type="ECO:0000256" key="4">
    <source>
        <dbReference type="ARBA" id="ARBA00012262"/>
    </source>
</evidence>
<evidence type="ECO:0000256" key="1">
    <source>
        <dbReference type="ARBA" id="ARBA00001961"/>
    </source>
</evidence>
<evidence type="ECO:0000256" key="10">
    <source>
        <dbReference type="ARBA" id="ARBA00022964"/>
    </source>
</evidence>